<evidence type="ECO:0000256" key="1">
    <source>
        <dbReference type="ARBA" id="ARBA00001946"/>
    </source>
</evidence>
<reference evidence="10" key="1">
    <citation type="submission" date="2016-11" db="EMBL/GenBank/DDBJ databases">
        <authorList>
            <person name="Varghese N."/>
            <person name="Submissions S."/>
        </authorList>
    </citation>
    <scope>NUCLEOTIDE SEQUENCE [LARGE SCALE GENOMIC DNA]</scope>
    <source>
        <strain evidence="10">DSM 11792</strain>
    </source>
</reference>
<dbReference type="GO" id="GO:0050532">
    <property type="term" value="F:2-phosphosulfolactate phosphatase activity"/>
    <property type="evidence" value="ECO:0007669"/>
    <property type="project" value="UniProtKB-UniRule"/>
</dbReference>
<dbReference type="SUPFAM" id="SSF142823">
    <property type="entry name" value="ComB-like"/>
    <property type="match status" value="1"/>
</dbReference>
<gene>
    <name evidence="8" type="primary">comB</name>
    <name evidence="9" type="ORF">SAMN02745218_00750</name>
</gene>
<evidence type="ECO:0000256" key="2">
    <source>
        <dbReference type="ARBA" id="ARBA00009997"/>
    </source>
</evidence>
<dbReference type="InterPro" id="IPR005238">
    <property type="entry name" value="ComB-like"/>
</dbReference>
<dbReference type="AlphaFoldDB" id="A0A1M4VUV1"/>
<keyword evidence="10" id="KW-1185">Reference proteome</keyword>
<name>A0A1M4VUV1_9FIRM</name>
<evidence type="ECO:0000256" key="4">
    <source>
        <dbReference type="ARBA" id="ARBA00021948"/>
    </source>
</evidence>
<dbReference type="Gene3D" id="3.90.1560.10">
    <property type="entry name" value="ComB-like"/>
    <property type="match status" value="1"/>
</dbReference>
<evidence type="ECO:0000313" key="10">
    <source>
        <dbReference type="Proteomes" id="UP000184196"/>
    </source>
</evidence>
<keyword evidence="6 8" id="KW-0460">Magnesium</keyword>
<keyword evidence="5 8" id="KW-0378">Hydrolase</keyword>
<dbReference type="Proteomes" id="UP000184196">
    <property type="component" value="Unassembled WGS sequence"/>
</dbReference>
<evidence type="ECO:0000313" key="9">
    <source>
        <dbReference type="EMBL" id="SHE72756.1"/>
    </source>
</evidence>
<dbReference type="InterPro" id="IPR036702">
    <property type="entry name" value="ComB-like_sf"/>
</dbReference>
<evidence type="ECO:0000256" key="8">
    <source>
        <dbReference type="HAMAP-Rule" id="MF_00490"/>
    </source>
</evidence>
<organism evidence="9 10">
    <name type="scientific">Desulfofundulus australicus DSM 11792</name>
    <dbReference type="NCBI Taxonomy" id="1121425"/>
    <lineage>
        <taxon>Bacteria</taxon>
        <taxon>Bacillati</taxon>
        <taxon>Bacillota</taxon>
        <taxon>Clostridia</taxon>
        <taxon>Eubacteriales</taxon>
        <taxon>Peptococcaceae</taxon>
        <taxon>Desulfofundulus</taxon>
    </lineage>
</organism>
<dbReference type="PANTHER" id="PTHR37311:SF1">
    <property type="entry name" value="2-PHOSPHOSULFOLACTATE PHOSPHATASE-RELATED"/>
    <property type="match status" value="1"/>
</dbReference>
<comment type="cofactor">
    <cofactor evidence="1 8">
        <name>Mg(2+)</name>
        <dbReference type="ChEBI" id="CHEBI:18420"/>
    </cofactor>
</comment>
<proteinExistence type="inferred from homology"/>
<dbReference type="RefSeq" id="WP_073163303.1">
    <property type="nucleotide sequence ID" value="NZ_FQUW01000008.1"/>
</dbReference>
<dbReference type="GO" id="GO:0050545">
    <property type="term" value="F:sulfopyruvate decarboxylase activity"/>
    <property type="evidence" value="ECO:0007669"/>
    <property type="project" value="TreeGrafter"/>
</dbReference>
<dbReference type="PANTHER" id="PTHR37311">
    <property type="entry name" value="2-PHOSPHOSULFOLACTATE PHOSPHATASE-RELATED"/>
    <property type="match status" value="1"/>
</dbReference>
<dbReference type="EC" id="3.1.3.71" evidence="3 8"/>
<comment type="catalytic activity">
    <reaction evidence="7 8">
        <text>(2R)-O-phospho-3-sulfolactate + H2O = (2R)-3-sulfolactate + phosphate</text>
        <dbReference type="Rhea" id="RHEA:23416"/>
        <dbReference type="ChEBI" id="CHEBI:15377"/>
        <dbReference type="ChEBI" id="CHEBI:15597"/>
        <dbReference type="ChEBI" id="CHEBI:43474"/>
        <dbReference type="ChEBI" id="CHEBI:58738"/>
        <dbReference type="EC" id="3.1.3.71"/>
    </reaction>
</comment>
<dbReference type="EMBL" id="FQUW01000008">
    <property type="protein sequence ID" value="SHE72756.1"/>
    <property type="molecule type" value="Genomic_DNA"/>
</dbReference>
<dbReference type="Pfam" id="PF04029">
    <property type="entry name" value="2-ph_phosp"/>
    <property type="match status" value="1"/>
</dbReference>
<protein>
    <recommendedName>
        <fullName evidence="4 8">Probable 2-phosphosulfolactate phosphatase</fullName>
        <ecNumber evidence="3 8">3.1.3.71</ecNumber>
    </recommendedName>
</protein>
<dbReference type="GO" id="GO:0000287">
    <property type="term" value="F:magnesium ion binding"/>
    <property type="evidence" value="ECO:0007669"/>
    <property type="project" value="UniProtKB-UniRule"/>
</dbReference>
<comment type="similarity">
    <text evidence="2 8">Belongs to the ComB family.</text>
</comment>
<evidence type="ECO:0000256" key="3">
    <source>
        <dbReference type="ARBA" id="ARBA00012953"/>
    </source>
</evidence>
<dbReference type="OrthoDB" id="4913at2"/>
<evidence type="ECO:0000256" key="5">
    <source>
        <dbReference type="ARBA" id="ARBA00022801"/>
    </source>
</evidence>
<sequence>MRVTLYPTAESLEQAFLAGGTAVVFDVLRATSTIVTALAHGCRGVVTVVDPAEAQEVAARLAGGNIPVLLAGERGGEKIPGFPHGNSPLEFRPEVVGGRMLVLTTSNGTRALNLAAGRAGTVLVGSLLNARAVAREACRLGRDVILACAGTQGEFSLEDALGAGMVVLEMMKMADPGWLYCPTPGASGLDLSDFAVAALHLALAYKDNPRRAFDHSLHGRKLFSMGLAADLDWCASLNTCEVVPVVGEGKEIIPGCPVIVRS</sequence>
<evidence type="ECO:0000256" key="6">
    <source>
        <dbReference type="ARBA" id="ARBA00022842"/>
    </source>
</evidence>
<evidence type="ECO:0000256" key="7">
    <source>
        <dbReference type="ARBA" id="ARBA00033711"/>
    </source>
</evidence>
<accession>A0A1M4VUV1</accession>
<dbReference type="HAMAP" id="MF_00490">
    <property type="entry name" value="ComB"/>
    <property type="match status" value="1"/>
</dbReference>